<organism evidence="2 3">
    <name type="scientific">Corallococcus macrosporus DSM 14697</name>
    <dbReference type="NCBI Taxonomy" id="1189310"/>
    <lineage>
        <taxon>Bacteria</taxon>
        <taxon>Pseudomonadati</taxon>
        <taxon>Myxococcota</taxon>
        <taxon>Myxococcia</taxon>
        <taxon>Myxococcales</taxon>
        <taxon>Cystobacterineae</taxon>
        <taxon>Myxococcaceae</taxon>
        <taxon>Corallococcus</taxon>
    </lineage>
</organism>
<dbReference type="AlphaFoldDB" id="A0A250K2M0"/>
<evidence type="ECO:0000256" key="1">
    <source>
        <dbReference type="SAM" id="MobiDB-lite"/>
    </source>
</evidence>
<protein>
    <submittedName>
        <fullName evidence="2">Uncharacterized protein</fullName>
    </submittedName>
</protein>
<dbReference type="KEGG" id="mmas:MYMAC_005989"/>
<dbReference type="EMBL" id="CP022203">
    <property type="protein sequence ID" value="ATB50334.1"/>
    <property type="molecule type" value="Genomic_DNA"/>
</dbReference>
<gene>
    <name evidence="2" type="ORF">MYMAC_005989</name>
</gene>
<evidence type="ECO:0000313" key="3">
    <source>
        <dbReference type="Proteomes" id="UP000217343"/>
    </source>
</evidence>
<sequence>MRCTKLQEFHTRRAVLGCSGVANSRNSRRSQGVRGPCLRLRESQPSVPGSGLQESVARAGAGRSSARRGDIREFRVFGGEVTPPAPRRGAAGGGGIPADGLGTTAPGGEVRATASARSSVADRACRWGGPQGLPWARRVECLHERSGVPLHFRREASWLGDSGAANWPALAKPAPADGHVRHSMEWRAACRSVARDATHACLEMSRRSGVLPGAIHCHRVEGSWDGCWSIRCRVRVCT</sequence>
<dbReference type="Proteomes" id="UP000217343">
    <property type="component" value="Chromosome"/>
</dbReference>
<proteinExistence type="predicted"/>
<feature type="region of interest" description="Disordered" evidence="1">
    <location>
        <begin position="22"/>
        <end position="65"/>
    </location>
</feature>
<name>A0A250K2M0_9BACT</name>
<evidence type="ECO:0000313" key="2">
    <source>
        <dbReference type="EMBL" id="ATB50334.1"/>
    </source>
</evidence>
<accession>A0A250K2M0</accession>
<keyword evidence="3" id="KW-1185">Reference proteome</keyword>
<reference evidence="2 3" key="1">
    <citation type="submission" date="2017-06" db="EMBL/GenBank/DDBJ databases">
        <title>Sequencing and comparative analysis of myxobacterial genomes.</title>
        <authorList>
            <person name="Rupp O."/>
            <person name="Goesmann A."/>
            <person name="Sogaard-Andersen L."/>
        </authorList>
    </citation>
    <scope>NUCLEOTIDE SEQUENCE [LARGE SCALE GENOMIC DNA]</scope>
    <source>
        <strain evidence="2 3">DSM 14697</strain>
    </source>
</reference>